<evidence type="ECO:0000256" key="11">
    <source>
        <dbReference type="ARBA" id="ARBA00023136"/>
    </source>
</evidence>
<keyword evidence="11 13" id="KW-0472">Membrane</keyword>
<name>A0A8F7CKS1_9INSE</name>
<dbReference type="GO" id="GO:0045259">
    <property type="term" value="C:proton-transporting ATP synthase complex"/>
    <property type="evidence" value="ECO:0007669"/>
    <property type="project" value="UniProtKB-KW"/>
</dbReference>
<accession>A0A8F7CKS1</accession>
<keyword evidence="9 12" id="KW-0406">Ion transport</keyword>
<dbReference type="AlphaFoldDB" id="A0A8F7CKS1"/>
<evidence type="ECO:0000256" key="3">
    <source>
        <dbReference type="ARBA" id="ARBA00011291"/>
    </source>
</evidence>
<dbReference type="Pfam" id="PF00895">
    <property type="entry name" value="ATP-synt_8"/>
    <property type="match status" value="1"/>
</dbReference>
<proteinExistence type="inferred from homology"/>
<organism evidence="14">
    <name type="scientific">Choroterpes yixingensis</name>
    <dbReference type="NCBI Taxonomy" id="2861365"/>
    <lineage>
        <taxon>Eukaryota</taxon>
        <taxon>Metazoa</taxon>
        <taxon>Ecdysozoa</taxon>
        <taxon>Arthropoda</taxon>
        <taxon>Hexapoda</taxon>
        <taxon>Insecta</taxon>
        <taxon>Pterygota</taxon>
        <taxon>Palaeoptera</taxon>
        <taxon>Ephemeroptera</taxon>
        <taxon>Lanceolata</taxon>
        <taxon>Leptophlebiidae</taxon>
        <taxon>Atalophlebiinae</taxon>
        <taxon>Choroterpes</taxon>
        <taxon>Euthraulus</taxon>
    </lineage>
</organism>
<keyword evidence="10 12" id="KW-0496">Mitochondrion</keyword>
<evidence type="ECO:0000256" key="7">
    <source>
        <dbReference type="ARBA" id="ARBA00022781"/>
    </source>
</evidence>
<evidence type="ECO:0000256" key="4">
    <source>
        <dbReference type="ARBA" id="ARBA00022448"/>
    </source>
</evidence>
<sequence>MPQMAPLSWILLYIIFSLTLILFSSINFFNYNPSCFKDTSLKSISIKALNWKW</sequence>
<gene>
    <name evidence="14" type="primary">ATP8</name>
</gene>
<evidence type="ECO:0000256" key="6">
    <source>
        <dbReference type="ARBA" id="ARBA00022692"/>
    </source>
</evidence>
<reference evidence="14" key="2">
    <citation type="submission" date="2021-03" db="EMBL/GenBank/DDBJ databases">
        <authorList>
            <person name="Guan J."/>
        </authorList>
    </citation>
    <scope>NUCLEOTIDE SEQUENCE</scope>
</reference>
<feature type="transmembrane region" description="Helical" evidence="13">
    <location>
        <begin position="6"/>
        <end position="29"/>
    </location>
</feature>
<dbReference type="GO" id="GO:0031966">
    <property type="term" value="C:mitochondrial membrane"/>
    <property type="evidence" value="ECO:0007669"/>
    <property type="project" value="UniProtKB-SubCell"/>
</dbReference>
<evidence type="ECO:0000256" key="9">
    <source>
        <dbReference type="ARBA" id="ARBA00023065"/>
    </source>
</evidence>
<evidence type="ECO:0000256" key="1">
    <source>
        <dbReference type="ARBA" id="ARBA00004304"/>
    </source>
</evidence>
<dbReference type="EMBL" id="MW717290">
    <property type="protein sequence ID" value="QXU76332.1"/>
    <property type="molecule type" value="Genomic_DNA"/>
</dbReference>
<protein>
    <recommendedName>
        <fullName evidence="12">ATP synthase complex subunit 8</fullName>
    </recommendedName>
</protein>
<dbReference type="GO" id="GO:0015078">
    <property type="term" value="F:proton transmembrane transporter activity"/>
    <property type="evidence" value="ECO:0007669"/>
    <property type="project" value="InterPro"/>
</dbReference>
<evidence type="ECO:0000256" key="2">
    <source>
        <dbReference type="ARBA" id="ARBA00008892"/>
    </source>
</evidence>
<evidence type="ECO:0000256" key="12">
    <source>
        <dbReference type="RuleBase" id="RU003661"/>
    </source>
</evidence>
<evidence type="ECO:0000256" key="5">
    <source>
        <dbReference type="ARBA" id="ARBA00022547"/>
    </source>
</evidence>
<keyword evidence="4 12" id="KW-0813">Transport</keyword>
<dbReference type="GO" id="GO:0015986">
    <property type="term" value="P:proton motive force-driven ATP synthesis"/>
    <property type="evidence" value="ECO:0007669"/>
    <property type="project" value="InterPro"/>
</dbReference>
<geneLocation type="mitochondrion" evidence="14"/>
<comment type="subcellular location">
    <subcellularLocation>
        <location evidence="1 12">Mitochondrion membrane</location>
        <topology evidence="1 12">Single-pass membrane protein</topology>
    </subcellularLocation>
</comment>
<comment type="subunit">
    <text evidence="3">F-type ATPases have 2 components, CF(1) - the catalytic core - and CF(0) - the membrane proton channel.</text>
</comment>
<dbReference type="InterPro" id="IPR001421">
    <property type="entry name" value="ATP8_metazoa"/>
</dbReference>
<keyword evidence="7 12" id="KW-0375">Hydrogen ion transport</keyword>
<evidence type="ECO:0000256" key="10">
    <source>
        <dbReference type="ARBA" id="ARBA00023128"/>
    </source>
</evidence>
<keyword evidence="5 12" id="KW-0138">CF(0)</keyword>
<reference evidence="14" key="1">
    <citation type="journal article" date="2021" name="Gene">
        <title>The complete mitochondrial genome of Choroterpes (Euthralus) yixingensis (Ephemeroptera: Leptophlebiidae) and its mitochondrial protein-coding gene expression under imidacloprid stress.</title>
        <authorList>
            <person name="Guan J.Y."/>
            <person name="Zhang Z.Y."/>
            <person name="Cao Y.R."/>
            <person name="Xu X.D."/>
            <person name="Storey K.B."/>
            <person name="Yu D.N."/>
            <person name="Zhang J.Y."/>
        </authorList>
    </citation>
    <scope>NUCLEOTIDE SEQUENCE</scope>
</reference>
<comment type="similarity">
    <text evidence="2 12">Belongs to the ATPase protein 8 family.</text>
</comment>
<evidence type="ECO:0000313" key="14">
    <source>
        <dbReference type="EMBL" id="QXU76332.1"/>
    </source>
</evidence>
<keyword evidence="6 12" id="KW-0812">Transmembrane</keyword>
<keyword evidence="8 13" id="KW-1133">Transmembrane helix</keyword>
<evidence type="ECO:0000256" key="13">
    <source>
        <dbReference type="SAM" id="Phobius"/>
    </source>
</evidence>
<evidence type="ECO:0000256" key="8">
    <source>
        <dbReference type="ARBA" id="ARBA00022989"/>
    </source>
</evidence>